<feature type="region of interest" description="Disordered" evidence="1">
    <location>
        <begin position="709"/>
        <end position="729"/>
    </location>
</feature>
<sequence length="747" mass="84661">MVKLARKFLLHHPSPRKSTLDPNLSKKGSPLVNEIALSTDWEAPFSGSSSKLKPDTQTQLPPLKENQLFETRSYVEDNCAFCQVLLSASLPGESNVLLSCDHLCHEQCLTVMMDKTGIIENLKCGICDQDTKCQDENVVKDLMKKWKEGSGQEYLKENSLLDLKVTPTFGPMAESESMLQEIPEIEKNHKNMTVYFPNIECACQADKTLDQGDITNFNCVFTIKSPEVYKKSPNTRDETELKEKIVSHIRTKFKLAFENLGDLLMFDKVEVSVTGREWDEATAYLFNQYFLLYDEETLVGVVSLEDDLTTVNAEDRMLTLNLTKETLPELSVRFPSTVISVKWDSAINSLKNKSNKVNYSLFEFSGTFWKEFQDKFDIPEDLIKFTDLVVNDNEIPEEYLAKALPCPEDLPLNLIVAIPLVNRTGLSDQEYQDNVVCMIEMVLEVLRPKDKLGVIWIGINGQGEASKKGAFTGCIESSWDGWREMIQNISVVANSFRNNLEELKIAFQKCSELYPFIDVDNNSIKKFIIISGNDYLSDRNTVADKNLIKLVNDMKSKISVTLIRIGKVTNKPIDILHRLLSKDMSFGNHLLIFNSFREMIIDGGPLIQNHFQKICIPELSIEMELDQPHVSLNVEESGFLAEKEGSNKICIRLKDLIPNSERTVSVALTHNKKNLSHWVSKNLFKYQATWFNGEIPSQTIHEKDIVSETNPSISSRCQDGKSRSNQSLSVQNSDVMLDIPLLASLNE</sequence>
<organism evidence="2 3">
    <name type="scientific">[Candida] subhashii</name>
    <dbReference type="NCBI Taxonomy" id="561895"/>
    <lineage>
        <taxon>Eukaryota</taxon>
        <taxon>Fungi</taxon>
        <taxon>Dikarya</taxon>
        <taxon>Ascomycota</taxon>
        <taxon>Saccharomycotina</taxon>
        <taxon>Pichiomycetes</taxon>
        <taxon>Debaryomycetaceae</taxon>
        <taxon>Spathaspora</taxon>
    </lineage>
</organism>
<comment type="caution">
    <text evidence="2">The sequence shown here is derived from an EMBL/GenBank/DDBJ whole genome shotgun (WGS) entry which is preliminary data.</text>
</comment>
<name>A0A8J5UYJ3_9ASCO</name>
<dbReference type="EMBL" id="JAGSYN010000094">
    <property type="protein sequence ID" value="KAG7664385.1"/>
    <property type="molecule type" value="Genomic_DNA"/>
</dbReference>
<reference evidence="2 3" key="1">
    <citation type="journal article" date="2021" name="DNA Res.">
        <title>Genome analysis of Candida subhashii reveals its hybrid nature and dual mitochondrial genome conformations.</title>
        <authorList>
            <person name="Mixao V."/>
            <person name="Hegedusova E."/>
            <person name="Saus E."/>
            <person name="Pryszcz L.P."/>
            <person name="Cillingova A."/>
            <person name="Nosek J."/>
            <person name="Gabaldon T."/>
        </authorList>
    </citation>
    <scope>NUCLEOTIDE SEQUENCE [LARGE SCALE GENOMIC DNA]</scope>
    <source>
        <strain evidence="2 3">CBS 10753</strain>
    </source>
</reference>
<evidence type="ECO:0000313" key="2">
    <source>
        <dbReference type="EMBL" id="KAG7664385.1"/>
    </source>
</evidence>
<accession>A0A8J5UYJ3</accession>
<evidence type="ECO:0000256" key="1">
    <source>
        <dbReference type="SAM" id="MobiDB-lite"/>
    </source>
</evidence>
<keyword evidence="3" id="KW-1185">Reference proteome</keyword>
<proteinExistence type="predicted"/>
<dbReference type="RefSeq" id="XP_049264617.1">
    <property type="nucleotide sequence ID" value="XM_049405769.1"/>
</dbReference>
<protein>
    <submittedName>
        <fullName evidence="2">FAR1</fullName>
    </submittedName>
</protein>
<evidence type="ECO:0000313" key="3">
    <source>
        <dbReference type="Proteomes" id="UP000694255"/>
    </source>
</evidence>
<dbReference type="AlphaFoldDB" id="A0A8J5UYJ3"/>
<dbReference type="Proteomes" id="UP000694255">
    <property type="component" value="Unassembled WGS sequence"/>
</dbReference>
<gene>
    <name evidence="2" type="ORF">J8A68_002058</name>
</gene>
<dbReference type="OrthoDB" id="299997at2759"/>
<dbReference type="GeneID" id="73468859"/>